<dbReference type="Proteomes" id="UP001168990">
    <property type="component" value="Unassembled WGS sequence"/>
</dbReference>
<dbReference type="EMBL" id="JAQQBS010000001">
    <property type="protein sequence ID" value="KAK0176943.1"/>
    <property type="molecule type" value="Genomic_DNA"/>
</dbReference>
<dbReference type="AlphaFoldDB" id="A0AA39FWD0"/>
<evidence type="ECO:0000313" key="1">
    <source>
        <dbReference type="EMBL" id="KAK0176943.1"/>
    </source>
</evidence>
<gene>
    <name evidence="1" type="ORF">PV328_001041</name>
</gene>
<proteinExistence type="predicted"/>
<keyword evidence="2" id="KW-1185">Reference proteome</keyword>
<accession>A0AA39FWD0</accession>
<comment type="caution">
    <text evidence="1">The sequence shown here is derived from an EMBL/GenBank/DDBJ whole genome shotgun (WGS) entry which is preliminary data.</text>
</comment>
<name>A0AA39FWD0_9HYME</name>
<reference evidence="1" key="2">
    <citation type="submission" date="2023-03" db="EMBL/GenBank/DDBJ databases">
        <authorList>
            <person name="Inwood S.N."/>
            <person name="Skelly J.G."/>
            <person name="Guhlin J."/>
            <person name="Harrop T.W.R."/>
            <person name="Goldson S.G."/>
            <person name="Dearden P.K."/>
        </authorList>
    </citation>
    <scope>NUCLEOTIDE SEQUENCE</scope>
    <source>
        <strain evidence="1">Irish</strain>
        <tissue evidence="1">Whole body</tissue>
    </source>
</reference>
<sequence length="88" mass="9601">MFNVVSRDDVVFELVTAAGGVGRSISEDDVDLTFNYSMKVEYDDFRQVEDDLFHVCVCENGVKVCTKGDGIRAIGDSVLRAGVGICCE</sequence>
<organism evidence="1 2">
    <name type="scientific">Microctonus aethiopoides</name>
    <dbReference type="NCBI Taxonomy" id="144406"/>
    <lineage>
        <taxon>Eukaryota</taxon>
        <taxon>Metazoa</taxon>
        <taxon>Ecdysozoa</taxon>
        <taxon>Arthropoda</taxon>
        <taxon>Hexapoda</taxon>
        <taxon>Insecta</taxon>
        <taxon>Pterygota</taxon>
        <taxon>Neoptera</taxon>
        <taxon>Endopterygota</taxon>
        <taxon>Hymenoptera</taxon>
        <taxon>Apocrita</taxon>
        <taxon>Ichneumonoidea</taxon>
        <taxon>Braconidae</taxon>
        <taxon>Euphorinae</taxon>
        <taxon>Microctonus</taxon>
    </lineage>
</organism>
<evidence type="ECO:0000313" key="2">
    <source>
        <dbReference type="Proteomes" id="UP001168990"/>
    </source>
</evidence>
<reference evidence="1" key="1">
    <citation type="journal article" date="2023" name="bioRxiv">
        <title>Scaffold-level genome assemblies of two parasitoid biocontrol wasps reveal the parthenogenesis mechanism and an associated novel virus.</title>
        <authorList>
            <person name="Inwood S."/>
            <person name="Skelly J."/>
            <person name="Guhlin J."/>
            <person name="Harrop T."/>
            <person name="Goldson S."/>
            <person name="Dearden P."/>
        </authorList>
    </citation>
    <scope>NUCLEOTIDE SEQUENCE</scope>
    <source>
        <strain evidence="1">Irish</strain>
        <tissue evidence="1">Whole body</tissue>
    </source>
</reference>
<protein>
    <submittedName>
        <fullName evidence="1">Uncharacterized protein</fullName>
    </submittedName>
</protein>